<proteinExistence type="predicted"/>
<evidence type="ECO:0000313" key="2">
    <source>
        <dbReference type="Proteomes" id="UP000198211"/>
    </source>
</evidence>
<dbReference type="EMBL" id="NBNE01009779">
    <property type="protein sequence ID" value="OWY98072.1"/>
    <property type="molecule type" value="Genomic_DNA"/>
</dbReference>
<sequence>MCHYQYKGAKCALCEEVGMAETMEMETTVETKMVRIQTMITTVVTAATTGNDDDGQREQITVPRQMARSRSRNLRDVELAAYKPTDSTSVAIWIANVDLACKVRGCLDEEIGLMLNSTTYSASSI</sequence>
<accession>A0A225UYM3</accession>
<dbReference type="AlphaFoldDB" id="A0A225UYM3"/>
<organism evidence="1 2">
    <name type="scientific">Phytophthora megakarya</name>
    <dbReference type="NCBI Taxonomy" id="4795"/>
    <lineage>
        <taxon>Eukaryota</taxon>
        <taxon>Sar</taxon>
        <taxon>Stramenopiles</taxon>
        <taxon>Oomycota</taxon>
        <taxon>Peronosporomycetes</taxon>
        <taxon>Peronosporales</taxon>
        <taxon>Peronosporaceae</taxon>
        <taxon>Phytophthora</taxon>
    </lineage>
</organism>
<name>A0A225UYM3_9STRA</name>
<comment type="caution">
    <text evidence="1">The sequence shown here is derived from an EMBL/GenBank/DDBJ whole genome shotgun (WGS) entry which is preliminary data.</text>
</comment>
<evidence type="ECO:0000313" key="1">
    <source>
        <dbReference type="EMBL" id="OWY98072.1"/>
    </source>
</evidence>
<reference evidence="2" key="1">
    <citation type="submission" date="2017-03" db="EMBL/GenBank/DDBJ databases">
        <title>Phytopthora megakarya and P. palmivora, two closely related causual agents of cacao black pod achieved similar genome size and gene model numbers by different mechanisms.</title>
        <authorList>
            <person name="Ali S."/>
            <person name="Shao J."/>
            <person name="Larry D.J."/>
            <person name="Kronmiller B."/>
            <person name="Shen D."/>
            <person name="Strem M.D."/>
            <person name="Melnick R.L."/>
            <person name="Guiltinan M.J."/>
            <person name="Tyler B.M."/>
            <person name="Meinhardt L.W."/>
            <person name="Bailey B.A."/>
        </authorList>
    </citation>
    <scope>NUCLEOTIDE SEQUENCE [LARGE SCALE GENOMIC DNA]</scope>
    <source>
        <strain evidence="2">zdho120</strain>
    </source>
</reference>
<keyword evidence="2" id="KW-1185">Reference proteome</keyword>
<gene>
    <name evidence="1" type="ORF">PHMEG_00031257</name>
</gene>
<dbReference type="Proteomes" id="UP000198211">
    <property type="component" value="Unassembled WGS sequence"/>
</dbReference>
<protein>
    <submittedName>
        <fullName evidence="1">Uncharacterized protein</fullName>
    </submittedName>
</protein>